<sequence length="451" mass="49991">MKISFFGGARSVTGANYLLEHDGLIMLVDCGLFQGSPEAEHLNYENFPYTASEIDFVFVTHSHADHTGRLPKLYKEGFRGKLLSTEPTLDLIRKALPDNLSLLKDEAKYHGHAALFDSSDITNILNLSQGLKYGNAFNCGRGITVTFHDAGHVLGSAIVEIRWDGKRIYFSGDLGNPPTPLLPEPFFPDDADYIVIESAYGSRIHENKSERSQLLIQTIINTINRGGTLMIPAFALERTQELLYELNNLINEKKIPPVPIYMDSPLAISLTEVYHKYGGYFNKTAKYILKSDDDIFNFPGLRITKSSEESKEINEVIGPKVIIAGSGMSNGGRIQHHEKRYLPDPNSTILFIGYQSEGTPGRKILDGQRTVRILGEIIPVRCDVVAIGGYSAHADQELLLKWVAKCNEAGKLKTVFIVQGELESAEALAARIKNDLNIDSIIPSLGQEIEL</sequence>
<dbReference type="GO" id="GO:0016787">
    <property type="term" value="F:hydrolase activity"/>
    <property type="evidence" value="ECO:0007669"/>
    <property type="project" value="UniProtKB-KW"/>
</dbReference>
<feature type="domain" description="Metallo-beta-lactamase" evidence="2">
    <location>
        <begin position="13"/>
        <end position="205"/>
    </location>
</feature>
<evidence type="ECO:0000313" key="5">
    <source>
        <dbReference type="Proteomes" id="UP000033918"/>
    </source>
</evidence>
<dbReference type="InterPro" id="IPR001279">
    <property type="entry name" value="Metallo-B-lactamas"/>
</dbReference>
<proteinExistence type="predicted"/>
<dbReference type="InterPro" id="IPR022712">
    <property type="entry name" value="Beta_Casp"/>
</dbReference>
<dbReference type="GO" id="GO:0004521">
    <property type="term" value="F:RNA endonuclease activity"/>
    <property type="evidence" value="ECO:0007669"/>
    <property type="project" value="TreeGrafter"/>
</dbReference>
<dbReference type="InterPro" id="IPR050698">
    <property type="entry name" value="MBL"/>
</dbReference>
<dbReference type="InterPro" id="IPR036866">
    <property type="entry name" value="RibonucZ/Hydroxyglut_hydro"/>
</dbReference>
<dbReference type="Pfam" id="PF07521">
    <property type="entry name" value="RMMBL"/>
    <property type="match status" value="1"/>
</dbReference>
<dbReference type="EMBL" id="LCAK01000004">
    <property type="protein sequence ID" value="KKR88660.1"/>
    <property type="molecule type" value="Genomic_DNA"/>
</dbReference>
<dbReference type="PATRIC" id="fig|1619006.3.peg.557"/>
<gene>
    <name evidence="4" type="ORF">UU38_C0004G0022</name>
</gene>
<feature type="domain" description="Beta-Casp" evidence="3">
    <location>
        <begin position="239"/>
        <end position="364"/>
    </location>
</feature>
<evidence type="ECO:0000259" key="2">
    <source>
        <dbReference type="SMART" id="SM00849"/>
    </source>
</evidence>
<dbReference type="AlphaFoldDB" id="A0A0G0WW75"/>
<protein>
    <submittedName>
        <fullName evidence="4">RNA-metabolising metallo-beta-lactamase</fullName>
    </submittedName>
</protein>
<evidence type="ECO:0000256" key="1">
    <source>
        <dbReference type="ARBA" id="ARBA00022801"/>
    </source>
</evidence>
<organism evidence="4 5">
    <name type="scientific">Candidatus Wolfebacteria bacterium GW2011_GWB1_41_12</name>
    <dbReference type="NCBI Taxonomy" id="1619006"/>
    <lineage>
        <taxon>Bacteria</taxon>
        <taxon>Candidatus Wolfeibacteriota</taxon>
    </lineage>
</organism>
<dbReference type="PANTHER" id="PTHR11203">
    <property type="entry name" value="CLEAVAGE AND POLYADENYLATION SPECIFICITY FACTOR FAMILY MEMBER"/>
    <property type="match status" value="1"/>
</dbReference>
<evidence type="ECO:0000313" key="4">
    <source>
        <dbReference type="EMBL" id="KKR88660.1"/>
    </source>
</evidence>
<dbReference type="Pfam" id="PF16661">
    <property type="entry name" value="Lactamase_B_6"/>
    <property type="match status" value="1"/>
</dbReference>
<dbReference type="CDD" id="cd16295">
    <property type="entry name" value="TTHA0252-CPSF-like_MBL-fold"/>
    <property type="match status" value="1"/>
</dbReference>
<dbReference type="SMART" id="SM00849">
    <property type="entry name" value="Lactamase_B"/>
    <property type="match status" value="1"/>
</dbReference>
<dbReference type="Pfam" id="PF10996">
    <property type="entry name" value="Beta-Casp"/>
    <property type="match status" value="1"/>
</dbReference>
<dbReference type="InterPro" id="IPR011108">
    <property type="entry name" value="RMMBL"/>
</dbReference>
<dbReference type="Proteomes" id="UP000033918">
    <property type="component" value="Unassembled WGS sequence"/>
</dbReference>
<dbReference type="Gene3D" id="3.60.15.10">
    <property type="entry name" value="Ribonuclease Z/Hydroxyacylglutathione hydrolase-like"/>
    <property type="match status" value="1"/>
</dbReference>
<dbReference type="SMART" id="SM01027">
    <property type="entry name" value="Beta-Casp"/>
    <property type="match status" value="1"/>
</dbReference>
<comment type="caution">
    <text evidence="4">The sequence shown here is derived from an EMBL/GenBank/DDBJ whole genome shotgun (WGS) entry which is preliminary data.</text>
</comment>
<name>A0A0G0WW75_9BACT</name>
<dbReference type="Gene3D" id="3.40.50.10890">
    <property type="match status" value="1"/>
</dbReference>
<accession>A0A0G0WW75</accession>
<dbReference type="SUPFAM" id="SSF56281">
    <property type="entry name" value="Metallo-hydrolase/oxidoreductase"/>
    <property type="match status" value="1"/>
</dbReference>
<dbReference type="PANTHER" id="PTHR11203:SF37">
    <property type="entry name" value="INTEGRATOR COMPLEX SUBUNIT 11"/>
    <property type="match status" value="1"/>
</dbReference>
<evidence type="ECO:0000259" key="3">
    <source>
        <dbReference type="SMART" id="SM01027"/>
    </source>
</evidence>
<keyword evidence="1" id="KW-0378">Hydrolase</keyword>
<reference evidence="4 5" key="1">
    <citation type="journal article" date="2015" name="Nature">
        <title>rRNA introns, odd ribosomes, and small enigmatic genomes across a large radiation of phyla.</title>
        <authorList>
            <person name="Brown C.T."/>
            <person name="Hug L.A."/>
            <person name="Thomas B.C."/>
            <person name="Sharon I."/>
            <person name="Castelle C.J."/>
            <person name="Singh A."/>
            <person name="Wilkins M.J."/>
            <person name="Williams K.H."/>
            <person name="Banfield J.F."/>
        </authorList>
    </citation>
    <scope>NUCLEOTIDE SEQUENCE [LARGE SCALE GENOMIC DNA]</scope>
</reference>